<evidence type="ECO:0000256" key="1">
    <source>
        <dbReference type="ARBA" id="ARBA00022574"/>
    </source>
</evidence>
<dbReference type="PROSITE" id="PS50082">
    <property type="entry name" value="WD_REPEATS_2"/>
    <property type="match status" value="3"/>
</dbReference>
<reference evidence="4 5" key="1">
    <citation type="submission" date="2018-06" db="EMBL/GenBank/DDBJ databases">
        <title>Genome analysis of cellulolytic fungus Trichoderma lentiforme CFAM-422.</title>
        <authorList>
            <person name="Steindorff A.S."/>
            <person name="Formighieri E.F."/>
            <person name="Midorikawa G.E.O."/>
            <person name="Tamietti M.S."/>
            <person name="Ramos E.Z."/>
            <person name="Silva A.S."/>
            <person name="Bon E.P.S."/>
            <person name="Mendes T.D."/>
            <person name="Damaso M.C.T."/>
            <person name="Favaro L.C.L."/>
        </authorList>
    </citation>
    <scope>NUCLEOTIDE SEQUENCE [LARGE SCALE GENOMIC DNA]</scope>
    <source>
        <strain evidence="4 5">CFAM-422</strain>
    </source>
</reference>
<dbReference type="Gene3D" id="2.130.10.10">
    <property type="entry name" value="YVTN repeat-like/Quinoprotein amine dehydrogenase"/>
    <property type="match status" value="2"/>
</dbReference>
<evidence type="ECO:0000256" key="2">
    <source>
        <dbReference type="ARBA" id="ARBA00022737"/>
    </source>
</evidence>
<feature type="repeat" description="WD" evidence="3">
    <location>
        <begin position="73"/>
        <end position="114"/>
    </location>
</feature>
<sequence>MGNLSSLRPADSSSIKKIEVCDIATKTVRRSLDHKSGVSALDVSNDCRLLASGDVCGKVHIWDLEQGVKTKEFTAGNGYIHEVKISPDSCFVTATCEDGCAYIWNLKTGDSDAKFSHGERVRSVALSSDGKFLVTGGDSGFKVWDRDTGVYRLYSEAPVSALTALSMTPDDRWIVTASNRGSIWFWDRTTGKSHCIVDAHKQTIYSMAFKPRGGYFVTVSGDETVRIWSYGPAARHRMEKD</sequence>
<dbReference type="InterPro" id="IPR051179">
    <property type="entry name" value="WD_repeat_multifunction"/>
</dbReference>
<name>A0A9P4X3T4_9HYPO</name>
<dbReference type="SMART" id="SM00320">
    <property type="entry name" value="WD40"/>
    <property type="match status" value="5"/>
</dbReference>
<proteinExistence type="predicted"/>
<dbReference type="InterPro" id="IPR015943">
    <property type="entry name" value="WD40/YVTN_repeat-like_dom_sf"/>
</dbReference>
<feature type="repeat" description="WD" evidence="3">
    <location>
        <begin position="197"/>
        <end position="229"/>
    </location>
</feature>
<accession>A0A9P4X3T4</accession>
<dbReference type="Pfam" id="PF00400">
    <property type="entry name" value="WD40"/>
    <property type="match status" value="5"/>
</dbReference>
<dbReference type="PROSITE" id="PS00678">
    <property type="entry name" value="WD_REPEATS_1"/>
    <property type="match status" value="1"/>
</dbReference>
<dbReference type="InterPro" id="IPR019775">
    <property type="entry name" value="WD40_repeat_CS"/>
</dbReference>
<dbReference type="AlphaFoldDB" id="A0A9P4X3T4"/>
<keyword evidence="2" id="KW-0677">Repeat</keyword>
<comment type="caution">
    <text evidence="4">The sequence shown here is derived from an EMBL/GenBank/DDBJ whole genome shotgun (WGS) entry which is preliminary data.</text>
</comment>
<evidence type="ECO:0000313" key="5">
    <source>
        <dbReference type="Proteomes" id="UP000801864"/>
    </source>
</evidence>
<keyword evidence="1 3" id="KW-0853">WD repeat</keyword>
<dbReference type="PANTHER" id="PTHR19857:SF21">
    <property type="entry name" value="ANAPHASE-PROMOTING COMPLEX SUBUNIT 4 WD40 DOMAIN-CONTAINING PROTEIN"/>
    <property type="match status" value="1"/>
</dbReference>
<dbReference type="InterPro" id="IPR001680">
    <property type="entry name" value="WD40_rpt"/>
</dbReference>
<dbReference type="SUPFAM" id="SSF50978">
    <property type="entry name" value="WD40 repeat-like"/>
    <property type="match status" value="1"/>
</dbReference>
<evidence type="ECO:0000256" key="3">
    <source>
        <dbReference type="PROSITE-ProRule" id="PRU00221"/>
    </source>
</evidence>
<protein>
    <submittedName>
        <fullName evidence="4">Uncharacterized protein</fullName>
    </submittedName>
</protein>
<dbReference type="PANTHER" id="PTHR19857">
    <property type="entry name" value="MITOCHONDRIAL DIVISION PROTEIN 1-RELATED"/>
    <property type="match status" value="1"/>
</dbReference>
<dbReference type="InterPro" id="IPR036322">
    <property type="entry name" value="WD40_repeat_dom_sf"/>
</dbReference>
<keyword evidence="5" id="KW-1185">Reference proteome</keyword>
<organism evidence="4 5">
    <name type="scientific">Trichoderma lentiforme</name>
    <dbReference type="NCBI Taxonomy" id="1567552"/>
    <lineage>
        <taxon>Eukaryota</taxon>
        <taxon>Fungi</taxon>
        <taxon>Dikarya</taxon>
        <taxon>Ascomycota</taxon>
        <taxon>Pezizomycotina</taxon>
        <taxon>Sordariomycetes</taxon>
        <taxon>Hypocreomycetidae</taxon>
        <taxon>Hypocreales</taxon>
        <taxon>Hypocreaceae</taxon>
        <taxon>Trichoderma</taxon>
    </lineage>
</organism>
<dbReference type="EMBL" id="QLNT01000034">
    <property type="protein sequence ID" value="KAF3056072.1"/>
    <property type="molecule type" value="Genomic_DNA"/>
</dbReference>
<feature type="repeat" description="WD" evidence="3">
    <location>
        <begin position="31"/>
        <end position="72"/>
    </location>
</feature>
<dbReference type="Proteomes" id="UP000801864">
    <property type="component" value="Unassembled WGS sequence"/>
</dbReference>
<dbReference type="PROSITE" id="PS50294">
    <property type="entry name" value="WD_REPEATS_REGION"/>
    <property type="match status" value="1"/>
</dbReference>
<gene>
    <name evidence="4" type="ORF">CFAM422_012938</name>
</gene>
<evidence type="ECO:0000313" key="4">
    <source>
        <dbReference type="EMBL" id="KAF3056072.1"/>
    </source>
</evidence>